<comment type="caution">
    <text evidence="8">The sequence shown here is derived from an EMBL/GenBank/DDBJ whole genome shotgun (WGS) entry which is preliminary data.</text>
</comment>
<name>A0A412PFE3_9FIRM</name>
<evidence type="ECO:0000256" key="5">
    <source>
        <dbReference type="ARBA" id="ARBA00023136"/>
    </source>
</evidence>
<feature type="transmembrane region" description="Helical" evidence="7">
    <location>
        <begin position="449"/>
        <end position="468"/>
    </location>
</feature>
<dbReference type="GO" id="GO:0005886">
    <property type="term" value="C:plasma membrane"/>
    <property type="evidence" value="ECO:0007669"/>
    <property type="project" value="TreeGrafter"/>
</dbReference>
<feature type="transmembrane region" description="Helical" evidence="7">
    <location>
        <begin position="133"/>
        <end position="150"/>
    </location>
</feature>
<dbReference type="GO" id="GO:0008360">
    <property type="term" value="P:regulation of cell shape"/>
    <property type="evidence" value="ECO:0007669"/>
    <property type="project" value="UniProtKB-KW"/>
</dbReference>
<evidence type="ECO:0000256" key="2">
    <source>
        <dbReference type="ARBA" id="ARBA00022692"/>
    </source>
</evidence>
<proteinExistence type="predicted"/>
<dbReference type="InterPro" id="IPR001182">
    <property type="entry name" value="FtsW/RodA"/>
</dbReference>
<evidence type="ECO:0000256" key="4">
    <source>
        <dbReference type="ARBA" id="ARBA00022989"/>
    </source>
</evidence>
<evidence type="ECO:0000313" key="9">
    <source>
        <dbReference type="Proteomes" id="UP000284731"/>
    </source>
</evidence>
<feature type="transmembrane region" description="Helical" evidence="7">
    <location>
        <begin position="48"/>
        <end position="67"/>
    </location>
</feature>
<dbReference type="EMBL" id="QRWX01000002">
    <property type="protein sequence ID" value="RGT56317.1"/>
    <property type="molecule type" value="Genomic_DNA"/>
</dbReference>
<protein>
    <submittedName>
        <fullName evidence="8">FtsW/RodA/SpoVE family cell cycle protein</fullName>
    </submittedName>
</protein>
<dbReference type="PANTHER" id="PTHR30474">
    <property type="entry name" value="CELL CYCLE PROTEIN"/>
    <property type="match status" value="1"/>
</dbReference>
<comment type="subcellular location">
    <subcellularLocation>
        <location evidence="1">Membrane</location>
        <topology evidence="1">Multi-pass membrane protein</topology>
    </subcellularLocation>
</comment>
<dbReference type="GO" id="GO:0032153">
    <property type="term" value="C:cell division site"/>
    <property type="evidence" value="ECO:0007669"/>
    <property type="project" value="TreeGrafter"/>
</dbReference>
<accession>A0A412PFE3</accession>
<feature type="transmembrane region" description="Helical" evidence="7">
    <location>
        <begin position="372"/>
        <end position="394"/>
    </location>
</feature>
<feature type="transmembrane region" description="Helical" evidence="7">
    <location>
        <begin position="162"/>
        <end position="180"/>
    </location>
</feature>
<dbReference type="GO" id="GO:0015648">
    <property type="term" value="F:lipid-linked peptidoglycan transporter activity"/>
    <property type="evidence" value="ECO:0007669"/>
    <property type="project" value="TreeGrafter"/>
</dbReference>
<keyword evidence="4 7" id="KW-1133">Transmembrane helix</keyword>
<reference evidence="8 9" key="1">
    <citation type="submission" date="2018-08" db="EMBL/GenBank/DDBJ databases">
        <title>A genome reference for cultivated species of the human gut microbiota.</title>
        <authorList>
            <person name="Zou Y."/>
            <person name="Xue W."/>
            <person name="Luo G."/>
        </authorList>
    </citation>
    <scope>NUCLEOTIDE SEQUENCE [LARGE SCALE GENOMIC DNA]</scope>
    <source>
        <strain evidence="8 9">AF18-46</strain>
    </source>
</reference>
<evidence type="ECO:0000256" key="3">
    <source>
        <dbReference type="ARBA" id="ARBA00022960"/>
    </source>
</evidence>
<keyword evidence="2 7" id="KW-0812">Transmembrane</keyword>
<sequence>MVTLYFVYLRLFFKKVILIHIKEHNTMFFKKTLSPEVEEIDTRSGKDAIWMIIAILFTFLLGGFVFWKSMNAGIQYLTTLVPLLLVIAFSGTYFYNKAADMRMFAAFTGLAAIGIALQVIIDAQYQVISQFSMVKYFAGLAIAIVLILMYRLIRKALSFNYTTYFLLFVSACLYIALLFFGKDTNGYGTTAWIKIGSVSLQLTDFAKITAILFYSSLFSARKTYSNRSILILSSAFFIVNFIGSVLIHELGSFYILYFLHLSMLYIFMEKGRKKRIYLLTIAIATISAIIILFLLYKILAPSATAGTLNGVTKILWPIVRKVYSRFSITANINSDPYGAGYQLFQGKRALWMSGLFGNTVNFTAIPVPESDMAFVTLVNSFGMPLGFIVVFLLLQIGIRGSELSRHLIQINKQDAVVAYGATVLLFMQAMLVILGSCNIIPLAGLPIPFLSRGGTYQAIVFFFAGILLQMSERNDEFDDEDLEQGDDENNDEQAFTRIDINE</sequence>
<keyword evidence="3" id="KW-0133">Cell shape</keyword>
<dbReference type="PANTHER" id="PTHR30474:SF3">
    <property type="entry name" value="PEPTIDOGLYCAN GLYCOSYLTRANSFERASE RODA"/>
    <property type="match status" value="1"/>
</dbReference>
<feature type="transmembrane region" description="Helical" evidence="7">
    <location>
        <begin position="415"/>
        <end position="443"/>
    </location>
</feature>
<dbReference type="AlphaFoldDB" id="A0A412PFE3"/>
<evidence type="ECO:0000256" key="1">
    <source>
        <dbReference type="ARBA" id="ARBA00004141"/>
    </source>
</evidence>
<feature type="transmembrane region" description="Helical" evidence="7">
    <location>
        <begin position="276"/>
        <end position="299"/>
    </location>
</feature>
<feature type="transmembrane region" description="Helical" evidence="7">
    <location>
        <begin position="192"/>
        <end position="217"/>
    </location>
</feature>
<evidence type="ECO:0000256" key="7">
    <source>
        <dbReference type="SAM" id="Phobius"/>
    </source>
</evidence>
<evidence type="ECO:0000313" key="8">
    <source>
        <dbReference type="EMBL" id="RGT56317.1"/>
    </source>
</evidence>
<feature type="transmembrane region" description="Helical" evidence="7">
    <location>
        <begin position="253"/>
        <end position="269"/>
    </location>
</feature>
<feature type="region of interest" description="Disordered" evidence="6">
    <location>
        <begin position="477"/>
        <end position="502"/>
    </location>
</feature>
<dbReference type="Proteomes" id="UP000284731">
    <property type="component" value="Unassembled WGS sequence"/>
</dbReference>
<gene>
    <name evidence="8" type="ORF">DWX20_05800</name>
</gene>
<feature type="transmembrane region" description="Helical" evidence="7">
    <location>
        <begin position="73"/>
        <end position="96"/>
    </location>
</feature>
<dbReference type="Pfam" id="PF01098">
    <property type="entry name" value="FTSW_RODA_SPOVE"/>
    <property type="match status" value="1"/>
</dbReference>
<dbReference type="GO" id="GO:0051301">
    <property type="term" value="P:cell division"/>
    <property type="evidence" value="ECO:0007669"/>
    <property type="project" value="InterPro"/>
</dbReference>
<feature type="transmembrane region" description="Helical" evidence="7">
    <location>
        <begin position="103"/>
        <end position="121"/>
    </location>
</feature>
<feature type="transmembrane region" description="Helical" evidence="7">
    <location>
        <begin position="229"/>
        <end position="247"/>
    </location>
</feature>
<feature type="compositionally biased region" description="Acidic residues" evidence="6">
    <location>
        <begin position="477"/>
        <end position="491"/>
    </location>
</feature>
<organism evidence="8 9">
    <name type="scientific">Solobacterium moorei</name>
    <dbReference type="NCBI Taxonomy" id="102148"/>
    <lineage>
        <taxon>Bacteria</taxon>
        <taxon>Bacillati</taxon>
        <taxon>Bacillota</taxon>
        <taxon>Erysipelotrichia</taxon>
        <taxon>Erysipelotrichales</taxon>
        <taxon>Erysipelotrichaceae</taxon>
        <taxon>Solobacterium</taxon>
    </lineage>
</organism>
<keyword evidence="5 7" id="KW-0472">Membrane</keyword>
<evidence type="ECO:0000256" key="6">
    <source>
        <dbReference type="SAM" id="MobiDB-lite"/>
    </source>
</evidence>